<feature type="non-terminal residue" evidence="2">
    <location>
        <position position="34"/>
    </location>
</feature>
<gene>
    <name evidence="2" type="ORF">ACD_4C00194G0001</name>
</gene>
<protein>
    <submittedName>
        <fullName evidence="2">Uncharacterized protein</fullName>
    </submittedName>
</protein>
<dbReference type="EMBL" id="AMFJ01000710">
    <property type="protein sequence ID" value="EKE26684.1"/>
    <property type="molecule type" value="Genomic_DNA"/>
</dbReference>
<keyword evidence="1" id="KW-0812">Transmembrane</keyword>
<dbReference type="AlphaFoldDB" id="K2G979"/>
<organism evidence="2">
    <name type="scientific">uncultured bacterium</name>
    <name type="common">gcode 4</name>
    <dbReference type="NCBI Taxonomy" id="1234023"/>
    <lineage>
        <taxon>Bacteria</taxon>
        <taxon>environmental samples</taxon>
    </lineage>
</organism>
<evidence type="ECO:0000256" key="1">
    <source>
        <dbReference type="SAM" id="Phobius"/>
    </source>
</evidence>
<evidence type="ECO:0000313" key="2">
    <source>
        <dbReference type="EMBL" id="EKE26684.1"/>
    </source>
</evidence>
<comment type="caution">
    <text evidence="2">The sequence shown here is derived from an EMBL/GenBank/DDBJ whole genome shotgun (WGS) entry which is preliminary data.</text>
</comment>
<feature type="transmembrane region" description="Helical" evidence="1">
    <location>
        <begin position="6"/>
        <end position="24"/>
    </location>
</feature>
<name>K2G979_9BACT</name>
<reference evidence="2" key="1">
    <citation type="journal article" date="2012" name="Science">
        <title>Fermentation, hydrogen, and sulfur metabolism in multiple uncultivated bacterial phyla.</title>
        <authorList>
            <person name="Wrighton K.C."/>
            <person name="Thomas B.C."/>
            <person name="Sharon I."/>
            <person name="Miller C.S."/>
            <person name="Castelle C.J."/>
            <person name="VerBerkmoes N.C."/>
            <person name="Wilkins M.J."/>
            <person name="Hettich R.L."/>
            <person name="Lipton M.S."/>
            <person name="Williams K.H."/>
            <person name="Long P.E."/>
            <person name="Banfield J.F."/>
        </authorList>
    </citation>
    <scope>NUCLEOTIDE SEQUENCE [LARGE SCALE GENOMIC DNA]</scope>
</reference>
<keyword evidence="1" id="KW-0472">Membrane</keyword>
<accession>K2G979</accession>
<sequence length="34" mass="4171">MLNIYVAFNNCICNVFIYNILLIFNKLYENKRKK</sequence>
<keyword evidence="1" id="KW-1133">Transmembrane helix</keyword>
<proteinExistence type="predicted"/>